<dbReference type="InterPro" id="IPR015341">
    <property type="entry name" value="Glyco_hydro_38_cen"/>
</dbReference>
<comment type="similarity">
    <text evidence="1 9">Belongs to the glycosyl hydrolase 38 family.</text>
</comment>
<name>A0A8K0KSL4_LADFU</name>
<organism evidence="12 13">
    <name type="scientific">Ladona fulva</name>
    <name type="common">Scarce chaser dragonfly</name>
    <name type="synonym">Libellula fulva</name>
    <dbReference type="NCBI Taxonomy" id="123851"/>
    <lineage>
        <taxon>Eukaryota</taxon>
        <taxon>Metazoa</taxon>
        <taxon>Ecdysozoa</taxon>
        <taxon>Arthropoda</taxon>
        <taxon>Hexapoda</taxon>
        <taxon>Insecta</taxon>
        <taxon>Pterygota</taxon>
        <taxon>Palaeoptera</taxon>
        <taxon>Odonata</taxon>
        <taxon>Epiprocta</taxon>
        <taxon>Anisoptera</taxon>
        <taxon>Libelluloidea</taxon>
        <taxon>Libellulidae</taxon>
        <taxon>Ladona</taxon>
    </lineage>
</organism>
<dbReference type="GO" id="GO:0006491">
    <property type="term" value="P:N-glycan processing"/>
    <property type="evidence" value="ECO:0007669"/>
    <property type="project" value="TreeGrafter"/>
</dbReference>
<feature type="compositionally biased region" description="Polar residues" evidence="10">
    <location>
        <begin position="819"/>
        <end position="845"/>
    </location>
</feature>
<dbReference type="PANTHER" id="PTHR11607">
    <property type="entry name" value="ALPHA-MANNOSIDASE"/>
    <property type="match status" value="1"/>
</dbReference>
<dbReference type="InterPro" id="IPR000602">
    <property type="entry name" value="Glyco_hydro_38_N"/>
</dbReference>
<evidence type="ECO:0000256" key="2">
    <source>
        <dbReference type="ARBA" id="ARBA00011748"/>
    </source>
</evidence>
<keyword evidence="3 9" id="KW-0479">Metal-binding</keyword>
<dbReference type="GO" id="GO:0030246">
    <property type="term" value="F:carbohydrate binding"/>
    <property type="evidence" value="ECO:0007669"/>
    <property type="project" value="InterPro"/>
</dbReference>
<feature type="compositionally biased region" description="Basic and acidic residues" evidence="10">
    <location>
        <begin position="701"/>
        <end position="710"/>
    </location>
</feature>
<evidence type="ECO:0000313" key="12">
    <source>
        <dbReference type="EMBL" id="KAG8237538.1"/>
    </source>
</evidence>
<dbReference type="InterPro" id="IPR013780">
    <property type="entry name" value="Glyco_hydro_b"/>
</dbReference>
<reference evidence="12" key="2">
    <citation type="submission" date="2017-10" db="EMBL/GenBank/DDBJ databases">
        <title>Ladona fulva Genome sequencing and assembly.</title>
        <authorList>
            <person name="Murali S."/>
            <person name="Richards S."/>
            <person name="Bandaranaike D."/>
            <person name="Bellair M."/>
            <person name="Blankenburg K."/>
            <person name="Chao H."/>
            <person name="Dinh H."/>
            <person name="Doddapaneni H."/>
            <person name="Dugan-Rocha S."/>
            <person name="Elkadiri S."/>
            <person name="Gnanaolivu R."/>
            <person name="Hernandez B."/>
            <person name="Skinner E."/>
            <person name="Javaid M."/>
            <person name="Lee S."/>
            <person name="Li M."/>
            <person name="Ming W."/>
            <person name="Munidasa M."/>
            <person name="Muniz J."/>
            <person name="Nguyen L."/>
            <person name="Hughes D."/>
            <person name="Osuji N."/>
            <person name="Pu L.-L."/>
            <person name="Puazo M."/>
            <person name="Qu C."/>
            <person name="Quiroz J."/>
            <person name="Raj R."/>
            <person name="Weissenberger G."/>
            <person name="Xin Y."/>
            <person name="Zou X."/>
            <person name="Han Y."/>
            <person name="Worley K."/>
            <person name="Muzny D."/>
            <person name="Gibbs R."/>
        </authorList>
    </citation>
    <scope>NUCLEOTIDE SEQUENCE</scope>
    <source>
        <strain evidence="12">Sampled in the wild</strain>
    </source>
</reference>
<dbReference type="Gene3D" id="3.20.110.10">
    <property type="entry name" value="Glycoside hydrolase 38, N terminal domain"/>
    <property type="match status" value="1"/>
</dbReference>
<dbReference type="InterPro" id="IPR028995">
    <property type="entry name" value="Glyco_hydro_57/38_cen_sf"/>
</dbReference>
<dbReference type="InterPro" id="IPR011013">
    <property type="entry name" value="Gal_mutarotase_sf_dom"/>
</dbReference>
<keyword evidence="5 9" id="KW-0862">Zinc</keyword>
<evidence type="ECO:0000256" key="8">
    <source>
        <dbReference type="ARBA" id="ARBA00093232"/>
    </source>
</evidence>
<dbReference type="PANTHER" id="PTHR11607:SF70">
    <property type="entry name" value="ALPHA-MANNOSIDASE"/>
    <property type="match status" value="1"/>
</dbReference>
<dbReference type="GO" id="GO:0004572">
    <property type="term" value="F:mannosyl-oligosaccharide 1,3-1,6-alpha-mannosidase activity"/>
    <property type="evidence" value="ECO:0007669"/>
    <property type="project" value="UniProtKB-EC"/>
</dbReference>
<evidence type="ECO:0000256" key="9">
    <source>
        <dbReference type="RuleBase" id="RU361199"/>
    </source>
</evidence>
<accession>A0A8K0KSL4</accession>
<dbReference type="Pfam" id="PF01074">
    <property type="entry name" value="Glyco_hydro_38N"/>
    <property type="match status" value="1"/>
</dbReference>
<keyword evidence="4 9" id="KW-0378">Hydrolase</keyword>
<dbReference type="SUPFAM" id="SSF74650">
    <property type="entry name" value="Galactose mutarotase-like"/>
    <property type="match status" value="1"/>
</dbReference>
<dbReference type="AlphaFoldDB" id="A0A8K0KSL4"/>
<protein>
    <recommendedName>
        <fullName evidence="9">Alpha-mannosidase</fullName>
        <ecNumber evidence="9">3.2.1.-</ecNumber>
    </recommendedName>
</protein>
<dbReference type="GO" id="GO:0046872">
    <property type="term" value="F:metal ion binding"/>
    <property type="evidence" value="ECO:0007669"/>
    <property type="project" value="UniProtKB-KW"/>
</dbReference>
<evidence type="ECO:0000256" key="5">
    <source>
        <dbReference type="ARBA" id="ARBA00022833"/>
    </source>
</evidence>
<dbReference type="InterPro" id="IPR011682">
    <property type="entry name" value="Glyco_hydro_38_C"/>
</dbReference>
<dbReference type="InterPro" id="IPR050843">
    <property type="entry name" value="Glycosyl_Hydrlase_38"/>
</dbReference>
<evidence type="ECO:0000256" key="10">
    <source>
        <dbReference type="SAM" id="MobiDB-lite"/>
    </source>
</evidence>
<dbReference type="SMART" id="SM00872">
    <property type="entry name" value="Alpha-mann_mid"/>
    <property type="match status" value="1"/>
</dbReference>
<feature type="region of interest" description="Disordered" evidence="10">
    <location>
        <begin position="819"/>
        <end position="859"/>
    </location>
</feature>
<dbReference type="Gene3D" id="2.60.40.1180">
    <property type="entry name" value="Golgi alpha-mannosidase II"/>
    <property type="match status" value="1"/>
</dbReference>
<comment type="function">
    <text evidence="7">Catalyzes the first committed step in the biosynthesis of complex N-glycans. It controls conversion of high mannose to complex N-glycans; the final hydrolytic step in the N-glycan maturation pathway.</text>
</comment>
<dbReference type="OrthoDB" id="10261055at2759"/>
<evidence type="ECO:0000256" key="3">
    <source>
        <dbReference type="ARBA" id="ARBA00022723"/>
    </source>
</evidence>
<reference evidence="12" key="1">
    <citation type="submission" date="2013-04" db="EMBL/GenBank/DDBJ databases">
        <authorList>
            <person name="Qu J."/>
            <person name="Murali S.C."/>
            <person name="Bandaranaike D."/>
            <person name="Bellair M."/>
            <person name="Blankenburg K."/>
            <person name="Chao H."/>
            <person name="Dinh H."/>
            <person name="Doddapaneni H."/>
            <person name="Downs B."/>
            <person name="Dugan-Rocha S."/>
            <person name="Elkadiri S."/>
            <person name="Gnanaolivu R.D."/>
            <person name="Hernandez B."/>
            <person name="Javaid M."/>
            <person name="Jayaseelan J.C."/>
            <person name="Lee S."/>
            <person name="Li M."/>
            <person name="Ming W."/>
            <person name="Munidasa M."/>
            <person name="Muniz J."/>
            <person name="Nguyen L."/>
            <person name="Ongeri F."/>
            <person name="Osuji N."/>
            <person name="Pu L.-L."/>
            <person name="Puazo M."/>
            <person name="Qu C."/>
            <person name="Quiroz J."/>
            <person name="Raj R."/>
            <person name="Weissenberger G."/>
            <person name="Xin Y."/>
            <person name="Zou X."/>
            <person name="Han Y."/>
            <person name="Richards S."/>
            <person name="Worley K."/>
            <person name="Muzny D."/>
            <person name="Gibbs R."/>
        </authorList>
    </citation>
    <scope>NUCLEOTIDE SEQUENCE</scope>
    <source>
        <strain evidence="12">Sampled in the wild</strain>
    </source>
</reference>
<dbReference type="Gene3D" id="1.20.1270.50">
    <property type="entry name" value="Glycoside hydrolase family 38, central domain"/>
    <property type="match status" value="1"/>
</dbReference>
<feature type="compositionally biased region" description="Acidic residues" evidence="10">
    <location>
        <begin position="711"/>
        <end position="732"/>
    </location>
</feature>
<dbReference type="InterPro" id="IPR037094">
    <property type="entry name" value="Glyco_hydro_38_cen_sf"/>
</dbReference>
<gene>
    <name evidence="12" type="ORF">J437_LFUL017204</name>
</gene>
<dbReference type="GO" id="GO:0006013">
    <property type="term" value="P:mannose metabolic process"/>
    <property type="evidence" value="ECO:0007669"/>
    <property type="project" value="InterPro"/>
</dbReference>
<proteinExistence type="inferred from homology"/>
<dbReference type="EC" id="3.2.1.-" evidence="9"/>
<comment type="cofactor">
    <cofactor evidence="9">
        <name>Zn(2+)</name>
        <dbReference type="ChEBI" id="CHEBI:29105"/>
    </cofactor>
    <text evidence="9">Binds 1 zinc ion per subunit.</text>
</comment>
<feature type="domain" description="Glycoside hydrolase family 38 central" evidence="11">
    <location>
        <begin position="319"/>
        <end position="410"/>
    </location>
</feature>
<keyword evidence="13" id="KW-1185">Reference proteome</keyword>
<dbReference type="FunFam" id="1.20.1270.50:FF:000001">
    <property type="entry name" value="Alpha-mannosidase"/>
    <property type="match status" value="1"/>
</dbReference>
<dbReference type="SUPFAM" id="SSF88688">
    <property type="entry name" value="Families 57/38 glycoside transferase middle domain"/>
    <property type="match status" value="1"/>
</dbReference>
<evidence type="ECO:0000256" key="1">
    <source>
        <dbReference type="ARBA" id="ARBA00009792"/>
    </source>
</evidence>
<sequence>MVQFPNMTFIWTEISFLSEWWESAHPSKRRVVKRLVEDGRLEIATGGWVMTDEATSHLYAMLDQLIEGHQWMRSQLGVSPQTGWAVDPFGHGSTMPYLLKASGVSRGAVIQRIHYAWKQWLAERQMMDFIWKQGWETQQSPRTTSGNNGFGIGDSPETSLLVHNQPFDIYSIKHSCGPHPQVCLAFDFRRVAGEYTEATARAVPVDARNVAERSRLLLQQYARAASLSPFNVALIPLGDDFRYDHAQEWDQQYESYSRIIEHIRAHPADYSSASVSFGTPADYFRVVRERASQAGANSIKSLKGDFFVYSDIFSEGRPAYWSGYFTTRPYWKALDRELEAALRSAEIMYTAALSRVRASGSSGGAKIKALLERDYERLVRARRALALFQHHDAITGTSKAFVMHDYALKLFAGLRDSVRVQARCAQVLLDGGGSAGVNDEVAESGGIAVDEAGGGRVVVSAAEVAANNEGGLSLVPDTERESYECLPKKLPVILTPSEPLRKIVLFNPLAQHRQDLVKVHVAVRNAALLRVLDPEGSSVTFQINPVWNDTSSDGAEWRVGMGSSSGGGWNPRREISSEVVEVIFIAELPPLALAVYSLQLGEKSDGVVASKATIFCGGWCPKSLISRGKDKSWFTVSKMEVGGDVQLENAALRLLVDGRTGLLRSITRKAAGINARVAISFAAYPSAQFHSGAYLFMPDPNARDPERQVLDEEEEGAEEDDGGSDNAGDEADDGHVGGNGAEDGESGRRPRKHRRQIIITSGPVASELSVRYGRLLLHTIRIYHTPGPMGDGVYLENEIEFGMPPRYRETELFMRLSTDLSNCNDPPNPGTNAATDDTQQSSQPRFYTDKNGFGTQRRDTVPKVGIEGNYYPATTMAYIEDDPSTPVGEGQRRHRRRITLLVSHASGVASWHAGWLEVMLDRRTLYDDSRGMGEGVVDNKRTLSKHWILLEDVGEAEPDEYSRPSILVNHISNGLLYPTSVFVAEEEAGNRPAMFRHRARILSRPFPCDQHLVTLRTLPESAFPQFPSASALLVTHRQAFDCSASKGVVIPRCALAAGGDGLAAFHSGTRLLGAPIASISKVSLTGLHRHGPLRSLDAARVHPMHMMALNITFATP</sequence>
<comment type="subunit">
    <text evidence="2">Homodimer; disulfide-linked.</text>
</comment>
<dbReference type="GO" id="GO:0000139">
    <property type="term" value="C:Golgi membrane"/>
    <property type="evidence" value="ECO:0007669"/>
    <property type="project" value="TreeGrafter"/>
</dbReference>
<dbReference type="Gene3D" id="2.70.98.30">
    <property type="entry name" value="Golgi alpha-mannosidase II, domain 4"/>
    <property type="match status" value="1"/>
</dbReference>
<dbReference type="InterPro" id="IPR011330">
    <property type="entry name" value="Glyco_hydro/deAcase_b/a-brl"/>
</dbReference>
<dbReference type="SUPFAM" id="SSF88713">
    <property type="entry name" value="Glycoside hydrolase/deacetylase"/>
    <property type="match status" value="1"/>
</dbReference>
<comment type="caution">
    <text evidence="12">The sequence shown here is derived from an EMBL/GenBank/DDBJ whole genome shotgun (WGS) entry which is preliminary data.</text>
</comment>
<evidence type="ECO:0000256" key="7">
    <source>
        <dbReference type="ARBA" id="ARBA00059516"/>
    </source>
</evidence>
<evidence type="ECO:0000256" key="4">
    <source>
        <dbReference type="ARBA" id="ARBA00022801"/>
    </source>
</evidence>
<dbReference type="Pfam" id="PF07748">
    <property type="entry name" value="Glyco_hydro_38C"/>
    <property type="match status" value="1"/>
</dbReference>
<feature type="region of interest" description="Disordered" evidence="10">
    <location>
        <begin position="697"/>
        <end position="758"/>
    </location>
</feature>
<keyword evidence="6 9" id="KW-0326">Glycosidase</keyword>
<dbReference type="InterPro" id="IPR027291">
    <property type="entry name" value="Glyco_hydro_38_N_sf"/>
</dbReference>
<evidence type="ECO:0000256" key="6">
    <source>
        <dbReference type="ARBA" id="ARBA00023295"/>
    </source>
</evidence>
<evidence type="ECO:0000259" key="11">
    <source>
        <dbReference type="SMART" id="SM00872"/>
    </source>
</evidence>
<dbReference type="Pfam" id="PF09261">
    <property type="entry name" value="Alpha-mann_mid"/>
    <property type="match status" value="1"/>
</dbReference>
<dbReference type="EMBL" id="KZ309184">
    <property type="protein sequence ID" value="KAG8237538.1"/>
    <property type="molecule type" value="Genomic_DNA"/>
</dbReference>
<comment type="catalytic activity">
    <reaction evidence="8">
        <text>N(4)-{beta-D-GlcNAc-(1-&gt;2)-alpha-D-Man-(1-&gt;3)-[alpha-D-Man-(1-&gt;3)-[alpha-D-Man-(1-&gt;6)]-alpha-D-Man-(1-&gt;6)]-beta-D-Man-(1-&gt;4)-beta-D-GlcNAc-(1-&gt;4)-beta-D-GlcNAc}-L-asparaginyl-[protein] + 2 H2O = 2 alpha-D-mannopyranose + an N(4)-{beta-D-GlcNAc-(1-&gt;2)-alpha-D-Man-(1-&gt;3)-[alpha-D-Man-(1-&gt;6)]-beta-D-Man-(1-&gt;4)-beta-D-GlcNAc-(1-&gt;4)-beta-D-GlcNAc}-L-asparaginyl-[protein]</text>
        <dbReference type="Rhea" id="RHEA:56052"/>
        <dbReference type="Rhea" id="RHEA-COMP:14368"/>
        <dbReference type="Rhea" id="RHEA-COMP:14369"/>
        <dbReference type="ChEBI" id="CHEBI:15377"/>
        <dbReference type="ChEBI" id="CHEBI:28729"/>
        <dbReference type="ChEBI" id="CHEBI:60615"/>
        <dbReference type="ChEBI" id="CHEBI:60625"/>
        <dbReference type="EC" id="3.2.1.114"/>
    </reaction>
</comment>
<evidence type="ECO:0000313" key="13">
    <source>
        <dbReference type="Proteomes" id="UP000792457"/>
    </source>
</evidence>
<dbReference type="Proteomes" id="UP000792457">
    <property type="component" value="Unassembled WGS sequence"/>
</dbReference>